<dbReference type="Pfam" id="PF00564">
    <property type="entry name" value="PB1"/>
    <property type="match status" value="1"/>
</dbReference>
<sequence>MDQTKASTETLKFLCSYGGKILPRHGDGQLRYVGGLNRVLAVDRSVSFAELMVKLGEFCGFSVNLKCQLPDGDLETLVSIKSDEDFANLIEEYDRAWARFSTRRHLKIRAILSPRKPPKEISPSSSVEDLAASFRYSSPAAAAVKSVPSFFVSRGSSPVRFAGGVQSGGYGRVSYYPCHVQENRLLHHHDHHHNHHARHRYHHEVPRCYYWQ</sequence>
<accession>A0A2P5DG74</accession>
<evidence type="ECO:0000313" key="2">
    <source>
        <dbReference type="EMBL" id="PON72276.1"/>
    </source>
</evidence>
<dbReference type="InterPro" id="IPR000270">
    <property type="entry name" value="PB1_dom"/>
</dbReference>
<dbReference type="CDD" id="cd06410">
    <property type="entry name" value="PB1_UP2"/>
    <property type="match status" value="1"/>
</dbReference>
<organism evidence="2 3">
    <name type="scientific">Parasponia andersonii</name>
    <name type="common">Sponia andersonii</name>
    <dbReference type="NCBI Taxonomy" id="3476"/>
    <lineage>
        <taxon>Eukaryota</taxon>
        <taxon>Viridiplantae</taxon>
        <taxon>Streptophyta</taxon>
        <taxon>Embryophyta</taxon>
        <taxon>Tracheophyta</taxon>
        <taxon>Spermatophyta</taxon>
        <taxon>Magnoliopsida</taxon>
        <taxon>eudicotyledons</taxon>
        <taxon>Gunneridae</taxon>
        <taxon>Pentapetalae</taxon>
        <taxon>rosids</taxon>
        <taxon>fabids</taxon>
        <taxon>Rosales</taxon>
        <taxon>Cannabaceae</taxon>
        <taxon>Parasponia</taxon>
    </lineage>
</organism>
<dbReference type="PANTHER" id="PTHR31066:SF66">
    <property type="entry name" value="PB1 DOMAIN-CONTAINING PROTEIN"/>
    <property type="match status" value="1"/>
</dbReference>
<evidence type="ECO:0000313" key="3">
    <source>
        <dbReference type="Proteomes" id="UP000237105"/>
    </source>
</evidence>
<dbReference type="InterPro" id="IPR053198">
    <property type="entry name" value="Gynoecium_Dev_Regulator"/>
</dbReference>
<dbReference type="SMART" id="SM00666">
    <property type="entry name" value="PB1"/>
    <property type="match status" value="1"/>
</dbReference>
<proteinExistence type="predicted"/>
<dbReference type="STRING" id="3476.A0A2P5DG74"/>
<name>A0A2P5DG74_PARAD</name>
<feature type="domain" description="PB1" evidence="1">
    <location>
        <begin position="25"/>
        <end position="111"/>
    </location>
</feature>
<dbReference type="Proteomes" id="UP000237105">
    <property type="component" value="Unassembled WGS sequence"/>
</dbReference>
<gene>
    <name evidence="2" type="ORF">PanWU01x14_066670</name>
</gene>
<dbReference type="EMBL" id="JXTB01000040">
    <property type="protein sequence ID" value="PON72276.1"/>
    <property type="molecule type" value="Genomic_DNA"/>
</dbReference>
<dbReference type="Gene3D" id="3.10.20.90">
    <property type="entry name" value="Phosphatidylinositol 3-kinase Catalytic Subunit, Chain A, domain 1"/>
    <property type="match status" value="1"/>
</dbReference>
<dbReference type="OrthoDB" id="1914296at2759"/>
<dbReference type="SUPFAM" id="SSF54277">
    <property type="entry name" value="CAD &amp; PB1 domains"/>
    <property type="match status" value="1"/>
</dbReference>
<reference evidence="3" key="1">
    <citation type="submission" date="2016-06" db="EMBL/GenBank/DDBJ databases">
        <title>Parallel loss of symbiosis genes in relatives of nitrogen-fixing non-legume Parasponia.</title>
        <authorList>
            <person name="Van Velzen R."/>
            <person name="Holmer R."/>
            <person name="Bu F."/>
            <person name="Rutten L."/>
            <person name="Van Zeijl A."/>
            <person name="Liu W."/>
            <person name="Santuari L."/>
            <person name="Cao Q."/>
            <person name="Sharma T."/>
            <person name="Shen D."/>
            <person name="Roswanjaya Y."/>
            <person name="Wardhani T."/>
            <person name="Kalhor M.S."/>
            <person name="Jansen J."/>
            <person name="Van den Hoogen J."/>
            <person name="Gungor B."/>
            <person name="Hartog M."/>
            <person name="Hontelez J."/>
            <person name="Verver J."/>
            <person name="Yang W.-C."/>
            <person name="Schijlen E."/>
            <person name="Repin R."/>
            <person name="Schilthuizen M."/>
            <person name="Schranz E."/>
            <person name="Heidstra R."/>
            <person name="Miyata K."/>
            <person name="Fedorova E."/>
            <person name="Kohlen W."/>
            <person name="Bisseling T."/>
            <person name="Smit S."/>
            <person name="Geurts R."/>
        </authorList>
    </citation>
    <scope>NUCLEOTIDE SEQUENCE [LARGE SCALE GENOMIC DNA]</scope>
    <source>
        <strain evidence="3">cv. WU1-14</strain>
    </source>
</reference>
<dbReference type="AlphaFoldDB" id="A0A2P5DG74"/>
<keyword evidence="3" id="KW-1185">Reference proteome</keyword>
<comment type="caution">
    <text evidence="2">The sequence shown here is derived from an EMBL/GenBank/DDBJ whole genome shotgun (WGS) entry which is preliminary data.</text>
</comment>
<evidence type="ECO:0000259" key="1">
    <source>
        <dbReference type="SMART" id="SM00666"/>
    </source>
</evidence>
<dbReference type="PANTHER" id="PTHR31066">
    <property type="entry name" value="OS05G0427100 PROTEIN-RELATED"/>
    <property type="match status" value="1"/>
</dbReference>
<protein>
    <submittedName>
        <fullName evidence="2">PB1 domain containing protein</fullName>
    </submittedName>
</protein>